<evidence type="ECO:0000256" key="11">
    <source>
        <dbReference type="SAM" id="MobiDB-lite"/>
    </source>
</evidence>
<keyword evidence="3" id="KW-0547">Nucleotide-binding</keyword>
<keyword evidence="8" id="KW-0175">Coiled coil</keyword>
<dbReference type="Gene3D" id="1.20.120.1080">
    <property type="match status" value="1"/>
</dbReference>
<evidence type="ECO:0000256" key="9">
    <source>
        <dbReference type="ARBA" id="ARBA00047984"/>
    </source>
</evidence>
<feature type="compositionally biased region" description="Low complexity" evidence="11">
    <location>
        <begin position="852"/>
        <end position="870"/>
    </location>
</feature>
<evidence type="ECO:0000256" key="6">
    <source>
        <dbReference type="ARBA" id="ARBA00022840"/>
    </source>
</evidence>
<keyword evidence="15" id="KW-1185">Reference proteome</keyword>
<evidence type="ECO:0000256" key="2">
    <source>
        <dbReference type="ARBA" id="ARBA00012552"/>
    </source>
</evidence>
<feature type="domain" description="Helicase ATP-binding" evidence="12">
    <location>
        <begin position="17"/>
        <end position="184"/>
    </location>
</feature>
<dbReference type="SMART" id="SM00847">
    <property type="entry name" value="HA2"/>
    <property type="match status" value="1"/>
</dbReference>
<dbReference type="AlphaFoldDB" id="A0A1E7EIR8"/>
<dbReference type="SMART" id="SM00490">
    <property type="entry name" value="HELICc"/>
    <property type="match status" value="1"/>
</dbReference>
<dbReference type="GO" id="GO:0005524">
    <property type="term" value="F:ATP binding"/>
    <property type="evidence" value="ECO:0007669"/>
    <property type="project" value="UniProtKB-KW"/>
</dbReference>
<dbReference type="Gene3D" id="3.40.50.300">
    <property type="entry name" value="P-loop containing nucleotide triphosphate hydrolases"/>
    <property type="match status" value="2"/>
</dbReference>
<accession>A0A1E7EIR8</accession>
<evidence type="ECO:0000256" key="1">
    <source>
        <dbReference type="ARBA" id="ARBA00008792"/>
    </source>
</evidence>
<dbReference type="GO" id="GO:0016787">
    <property type="term" value="F:hydrolase activity"/>
    <property type="evidence" value="ECO:0007669"/>
    <property type="project" value="UniProtKB-KW"/>
</dbReference>
<dbReference type="FunFam" id="3.40.50.300:FF:000325">
    <property type="entry name" value="ATP-dependent RNA helicase DHX29"/>
    <property type="match status" value="1"/>
</dbReference>
<dbReference type="GO" id="GO:0003723">
    <property type="term" value="F:RNA binding"/>
    <property type="evidence" value="ECO:0007669"/>
    <property type="project" value="UniProtKB-KW"/>
</dbReference>
<dbReference type="CDD" id="cd18791">
    <property type="entry name" value="SF2_C_RHA"/>
    <property type="match status" value="1"/>
</dbReference>
<evidence type="ECO:0000256" key="3">
    <source>
        <dbReference type="ARBA" id="ARBA00022741"/>
    </source>
</evidence>
<evidence type="ECO:0000256" key="10">
    <source>
        <dbReference type="ARBA" id="ARBA00060772"/>
    </source>
</evidence>
<dbReference type="SMART" id="SM00487">
    <property type="entry name" value="DEXDc"/>
    <property type="match status" value="1"/>
</dbReference>
<dbReference type="EMBL" id="KV784470">
    <property type="protein sequence ID" value="OEU05785.1"/>
    <property type="molecule type" value="Genomic_DNA"/>
</dbReference>
<evidence type="ECO:0000256" key="8">
    <source>
        <dbReference type="ARBA" id="ARBA00023054"/>
    </source>
</evidence>
<evidence type="ECO:0000313" key="14">
    <source>
        <dbReference type="EMBL" id="OEU05785.1"/>
    </source>
</evidence>
<comment type="catalytic activity">
    <reaction evidence="9">
        <text>ATP + H2O = ADP + phosphate + H(+)</text>
        <dbReference type="Rhea" id="RHEA:13065"/>
        <dbReference type="ChEBI" id="CHEBI:15377"/>
        <dbReference type="ChEBI" id="CHEBI:15378"/>
        <dbReference type="ChEBI" id="CHEBI:30616"/>
        <dbReference type="ChEBI" id="CHEBI:43474"/>
        <dbReference type="ChEBI" id="CHEBI:456216"/>
        <dbReference type="EC" id="3.6.4.13"/>
    </reaction>
</comment>
<dbReference type="PANTHER" id="PTHR18934">
    <property type="entry name" value="ATP-DEPENDENT RNA HELICASE"/>
    <property type="match status" value="1"/>
</dbReference>
<dbReference type="CDD" id="cd17917">
    <property type="entry name" value="DEXHc_RHA-like"/>
    <property type="match status" value="1"/>
</dbReference>
<dbReference type="InterPro" id="IPR007502">
    <property type="entry name" value="Helicase-assoc_dom"/>
</dbReference>
<dbReference type="Pfam" id="PF07717">
    <property type="entry name" value="OB_NTP_bind"/>
    <property type="match status" value="1"/>
</dbReference>
<dbReference type="SUPFAM" id="SSF52540">
    <property type="entry name" value="P-loop containing nucleoside triphosphate hydrolases"/>
    <property type="match status" value="1"/>
</dbReference>
<dbReference type="Pfam" id="PF26026">
    <property type="entry name" value="RNA_hel_CTD"/>
    <property type="match status" value="1"/>
</dbReference>
<dbReference type="GO" id="GO:0003724">
    <property type="term" value="F:RNA helicase activity"/>
    <property type="evidence" value="ECO:0007669"/>
    <property type="project" value="UniProtKB-EC"/>
</dbReference>
<protein>
    <recommendedName>
        <fullName evidence="2">RNA helicase</fullName>
        <ecNumber evidence="2">3.6.4.13</ecNumber>
    </recommendedName>
</protein>
<dbReference type="InParanoid" id="A0A1E7EIR8"/>
<evidence type="ECO:0000259" key="13">
    <source>
        <dbReference type="PROSITE" id="PS51194"/>
    </source>
</evidence>
<dbReference type="Proteomes" id="UP000095751">
    <property type="component" value="Unassembled WGS sequence"/>
</dbReference>
<dbReference type="PROSITE" id="PS51192">
    <property type="entry name" value="HELICASE_ATP_BIND_1"/>
    <property type="match status" value="1"/>
</dbReference>
<organism evidence="14 15">
    <name type="scientific">Fragilariopsis cylindrus CCMP1102</name>
    <dbReference type="NCBI Taxonomy" id="635003"/>
    <lineage>
        <taxon>Eukaryota</taxon>
        <taxon>Sar</taxon>
        <taxon>Stramenopiles</taxon>
        <taxon>Ochrophyta</taxon>
        <taxon>Bacillariophyta</taxon>
        <taxon>Bacillariophyceae</taxon>
        <taxon>Bacillariophycidae</taxon>
        <taxon>Bacillariales</taxon>
        <taxon>Bacillariaceae</taxon>
        <taxon>Fragilariopsis</taxon>
    </lineage>
</organism>
<evidence type="ECO:0000256" key="5">
    <source>
        <dbReference type="ARBA" id="ARBA00022806"/>
    </source>
</evidence>
<dbReference type="InterPro" id="IPR014001">
    <property type="entry name" value="Helicase_ATP-bd"/>
</dbReference>
<gene>
    <name evidence="14" type="ORF">FRACYDRAFT_204427</name>
</gene>
<dbReference type="KEGG" id="fcy:FRACYDRAFT_204427"/>
<dbReference type="InterPro" id="IPR001650">
    <property type="entry name" value="Helicase_C-like"/>
</dbReference>
<evidence type="ECO:0000256" key="7">
    <source>
        <dbReference type="ARBA" id="ARBA00022884"/>
    </source>
</evidence>
<dbReference type="GO" id="GO:0005634">
    <property type="term" value="C:nucleus"/>
    <property type="evidence" value="ECO:0007669"/>
    <property type="project" value="TreeGrafter"/>
</dbReference>
<proteinExistence type="inferred from homology"/>
<dbReference type="Pfam" id="PF21010">
    <property type="entry name" value="HA2_C"/>
    <property type="match status" value="1"/>
</dbReference>
<evidence type="ECO:0000256" key="4">
    <source>
        <dbReference type="ARBA" id="ARBA00022801"/>
    </source>
</evidence>
<dbReference type="InterPro" id="IPR011709">
    <property type="entry name" value="DEAD-box_helicase_OB_fold"/>
</dbReference>
<name>A0A1E7EIR8_9STRA</name>
<dbReference type="PANTHER" id="PTHR18934:SF237">
    <property type="entry name" value="ATP-DEPENDENT DNA_RNA HELICASE DHX36"/>
    <property type="match status" value="1"/>
</dbReference>
<evidence type="ECO:0000259" key="12">
    <source>
        <dbReference type="PROSITE" id="PS51192"/>
    </source>
</evidence>
<feature type="compositionally biased region" description="Gly residues" evidence="11">
    <location>
        <begin position="875"/>
        <end position="886"/>
    </location>
</feature>
<keyword evidence="4 14" id="KW-0378">Hydrolase</keyword>
<feature type="region of interest" description="Disordered" evidence="11">
    <location>
        <begin position="813"/>
        <end position="901"/>
    </location>
</feature>
<dbReference type="InterPro" id="IPR002464">
    <property type="entry name" value="DNA/RNA_helicase_DEAH_CS"/>
</dbReference>
<keyword evidence="6" id="KW-0067">ATP-binding</keyword>
<dbReference type="InterPro" id="IPR011545">
    <property type="entry name" value="DEAD/DEAH_box_helicase_dom"/>
</dbReference>
<dbReference type="FunFam" id="1.20.120.1080:FF:000002">
    <property type="entry name" value="Putative ATP-dependent RNA helicase DHX36"/>
    <property type="match status" value="1"/>
</dbReference>
<reference evidence="14 15" key="1">
    <citation type="submission" date="2016-09" db="EMBL/GenBank/DDBJ databases">
        <title>Extensive genetic diversity and differential bi-allelic expression allows diatom success in the polar Southern Ocean.</title>
        <authorList>
            <consortium name="DOE Joint Genome Institute"/>
            <person name="Mock T."/>
            <person name="Otillar R.P."/>
            <person name="Strauss J."/>
            <person name="Dupont C."/>
            <person name="Frickenhaus S."/>
            <person name="Maumus F."/>
            <person name="Mcmullan M."/>
            <person name="Sanges R."/>
            <person name="Schmutz J."/>
            <person name="Toseland A."/>
            <person name="Valas R."/>
            <person name="Veluchamy A."/>
            <person name="Ward B.J."/>
            <person name="Allen A."/>
            <person name="Barry K."/>
            <person name="Falciatore A."/>
            <person name="Ferrante M."/>
            <person name="Fortunato A.E."/>
            <person name="Gloeckner G."/>
            <person name="Gruber A."/>
            <person name="Hipkin R."/>
            <person name="Janech M."/>
            <person name="Kroth P."/>
            <person name="Leese F."/>
            <person name="Lindquist E."/>
            <person name="Lyon B.R."/>
            <person name="Martin J."/>
            <person name="Mayer C."/>
            <person name="Parker M."/>
            <person name="Quesneville H."/>
            <person name="Raymond J."/>
            <person name="Uhlig C."/>
            <person name="Valentin K.U."/>
            <person name="Worden A.Z."/>
            <person name="Armbrust E.V."/>
            <person name="Bowler C."/>
            <person name="Green B."/>
            <person name="Moulton V."/>
            <person name="Van Oosterhout C."/>
            <person name="Grigoriev I."/>
        </authorList>
    </citation>
    <scope>NUCLEOTIDE SEQUENCE [LARGE SCALE GENOMIC DNA]</scope>
    <source>
        <strain evidence="14 15">CCMP1102</strain>
    </source>
</reference>
<comment type="similarity">
    <text evidence="1">Belongs to the DEAD box helicase family. DEAH subfamily.</text>
</comment>
<dbReference type="EC" id="3.6.4.13" evidence="2"/>
<dbReference type="PROSITE" id="PS00690">
    <property type="entry name" value="DEAH_ATP_HELICASE"/>
    <property type="match status" value="1"/>
</dbReference>
<evidence type="ECO:0000313" key="15">
    <source>
        <dbReference type="Proteomes" id="UP000095751"/>
    </source>
</evidence>
<comment type="similarity">
    <text evidence="10">Belongs to the DExH box helicase family.</text>
</comment>
<keyword evidence="7" id="KW-0694">RNA-binding</keyword>
<dbReference type="Pfam" id="PF00271">
    <property type="entry name" value="Helicase_C"/>
    <property type="match status" value="1"/>
</dbReference>
<sequence length="901" mass="100824">MTVRQRLPASQMAHEVVETIDKNQITVIAGATGCGKTTQVPQLVLDDLIARGLGAATNIIITQPRRISAIGVAGRISEERCEKVGDTCGYSIKLEKKMSNKTRLLLCTTGVLLRRLQCDPDLASVSHIFVDEVHERDLNTDFLIIILKDLLARRKDLKLVLMSATLNADSFSGYFSGCPVVSIPGRAHPVTENRLEDILQLTGYVVEEDGDYAVKKKDKRPPKISKSALRRLYHPKYSRETIQSLSIVNECKINYELLSELLEHISFNQGEGAILVFCPGFQEIQKTIEELYKKEYFQGSDFVIYPLHSSLSTEEQIAIFEVPPLGVRKIVVSTNIAETSITIEDVVFVVDTGRVKENRRDEVNETPTLVECWVSRASAKQRRGRAGRVRPGVAYHFYSRQVYQQSTAQFIYFHTHDDEMLEYQLPEMLRVGIEDLVLQILILDLGQPVTFLKKALDPPTNLAMSNSLKLLEELGANLDVTSELTALGFHLATLPVDPRVGKMMIYGALFGCIDPLLTLAAAMSSRSPFMSPFDQRDQADEARKTFAVAGSDHLTILNAFNQWFELRQKKGGNRVVQSFLKESFLGRLTLFQIEDLRKQFHSLLIDIGFLPKKLQLKDMNHVNNTNSQNTGLIKAVLCAGLYPNILVGPRSVAPSTVVGGGGKSKEKNNKNVGEHAFRSHTKGDVYLHPSTIAFDESQLDSRYCCYHELVRTSKTYVRDCTTVSPFALLLFGGKLEVFQTHGVCSVDEWLKFRIDAKPATLIKYLRGKMEQLLFQKIVSPQEDIIESEEGRALIQSISRLFESEYSLQMEQQELAPPDSNGGIEMVRPWTGIDDENNRVSNRRRTNYQQEQNNINCNSPTITTTTSNSTNDQIGGVRGGRGRGGGGRKGDERSGRGRRGGR</sequence>
<dbReference type="PROSITE" id="PS51257">
    <property type="entry name" value="PROKAR_LIPOPROTEIN"/>
    <property type="match status" value="1"/>
</dbReference>
<dbReference type="InterPro" id="IPR059023">
    <property type="entry name" value="RNA_hel_CTD"/>
</dbReference>
<dbReference type="Pfam" id="PF00270">
    <property type="entry name" value="DEAD"/>
    <property type="match status" value="1"/>
</dbReference>
<dbReference type="FunFam" id="3.40.50.300:FF:000526">
    <property type="entry name" value="DExH-box ATP-dependent RNA helicase DExH3"/>
    <property type="match status" value="1"/>
</dbReference>
<dbReference type="PROSITE" id="PS51194">
    <property type="entry name" value="HELICASE_CTER"/>
    <property type="match status" value="1"/>
</dbReference>
<feature type="domain" description="Helicase C-terminal" evidence="13">
    <location>
        <begin position="260"/>
        <end position="444"/>
    </location>
</feature>
<dbReference type="InterPro" id="IPR027417">
    <property type="entry name" value="P-loop_NTPase"/>
</dbReference>
<dbReference type="OrthoDB" id="5600252at2759"/>
<keyword evidence="5" id="KW-0347">Helicase</keyword>